<dbReference type="Proteomes" id="UP000189739">
    <property type="component" value="Unassembled WGS sequence"/>
</dbReference>
<organism evidence="2 3">
    <name type="scientific">Mucilaginibacter pedocola</name>
    <dbReference type="NCBI Taxonomy" id="1792845"/>
    <lineage>
        <taxon>Bacteria</taxon>
        <taxon>Pseudomonadati</taxon>
        <taxon>Bacteroidota</taxon>
        <taxon>Sphingobacteriia</taxon>
        <taxon>Sphingobacteriales</taxon>
        <taxon>Sphingobacteriaceae</taxon>
        <taxon>Mucilaginibacter</taxon>
    </lineage>
</organism>
<comment type="caution">
    <text evidence="2">The sequence shown here is derived from an EMBL/GenBank/DDBJ whole genome shotgun (WGS) entry which is preliminary data.</text>
</comment>
<dbReference type="OrthoDB" id="798071at2"/>
<dbReference type="EMBL" id="MBTF01000037">
    <property type="protein sequence ID" value="OOQ57189.1"/>
    <property type="molecule type" value="Genomic_DNA"/>
</dbReference>
<reference evidence="2 3" key="1">
    <citation type="submission" date="2016-07" db="EMBL/GenBank/DDBJ databases">
        <title>Genomic analysis of zinc-resistant bacterium Mucilaginibacter pedocola TBZ30.</title>
        <authorList>
            <person name="Huang J."/>
            <person name="Tang J."/>
        </authorList>
    </citation>
    <scope>NUCLEOTIDE SEQUENCE [LARGE SCALE GENOMIC DNA]</scope>
    <source>
        <strain evidence="2 3">TBZ30</strain>
    </source>
</reference>
<dbReference type="AlphaFoldDB" id="A0A1S9P8E6"/>
<evidence type="ECO:0000313" key="2">
    <source>
        <dbReference type="EMBL" id="OOQ57189.1"/>
    </source>
</evidence>
<dbReference type="RefSeq" id="WP_078351063.1">
    <property type="nucleotide sequence ID" value="NZ_MBTF01000037.1"/>
</dbReference>
<accession>A0A1S9P8E6</accession>
<gene>
    <name evidence="2" type="ORF">BC343_16860</name>
</gene>
<feature type="signal peptide" evidence="1">
    <location>
        <begin position="1"/>
        <end position="26"/>
    </location>
</feature>
<keyword evidence="3" id="KW-1185">Reference proteome</keyword>
<dbReference type="STRING" id="1792845.BC343_16860"/>
<proteinExistence type="predicted"/>
<protein>
    <submittedName>
        <fullName evidence="2">Uncharacterized protein</fullName>
    </submittedName>
</protein>
<evidence type="ECO:0000256" key="1">
    <source>
        <dbReference type="SAM" id="SignalP"/>
    </source>
</evidence>
<dbReference type="PROSITE" id="PS51257">
    <property type="entry name" value="PROKAR_LIPOPROTEIN"/>
    <property type="match status" value="1"/>
</dbReference>
<keyword evidence="1" id="KW-0732">Signal</keyword>
<evidence type="ECO:0000313" key="3">
    <source>
        <dbReference type="Proteomes" id="UP000189739"/>
    </source>
</evidence>
<name>A0A1S9P8E6_9SPHI</name>
<feature type="chain" id="PRO_5012933269" evidence="1">
    <location>
        <begin position="27"/>
        <end position="199"/>
    </location>
</feature>
<sequence length="199" mass="21431">MGFKRFTYFYMCCVLSLAFLASSCQKDQGNTAVDKKKAAAAVDTALSASPGANFLATGGTLTLSLQDSTYTFDAAKDSVAFVNISVGDNQYFGITAINKAHTMSFAISSKGTAATEITKGVEGSQLLLRPDAMHIKQYSLTQFTEPGDAGVLDLQHYRRDSVLAKGTFFTFLAPDDKAASPFYRVEGSFNLKLAQPKKQ</sequence>